<comment type="caution">
    <text evidence="1">The sequence shown here is derived from an EMBL/GenBank/DDBJ whole genome shotgun (WGS) entry which is preliminary data.</text>
</comment>
<protein>
    <submittedName>
        <fullName evidence="1">Uncharacterized protein</fullName>
    </submittedName>
</protein>
<dbReference type="Pfam" id="PF10899">
    <property type="entry name" value="AbiGi"/>
    <property type="match status" value="1"/>
</dbReference>
<sequence length="277" mass="32507">MGLSSNILWHQTGKEGFYGILKSKRLRYSYCLERIIPEFKLKPIAFPMISVSDYPFSEIGNNKWAYGNYCIGFKQSWGVKVGFSPVTYCSYGSRSLQLMNLLLDNALKNDIQSSFGVVMYLFAHMKFVQAPLVTKHKKFKNYRFYDEREWRVVPYITETDNSELFPFTNEEGYKDFKKKNNNSSLLNIGVDFQYDDIHYIIVEKEEDIQQTRDIVGDRIHIFTKAEIMEDVIGVDHHEEILPSQNQLDFEAAQRHLARVSKIMHEKMEEKYGSKLKK</sequence>
<name>A0ABS9CGG0_9BACT</name>
<reference evidence="1 2" key="1">
    <citation type="submission" date="2020-12" db="EMBL/GenBank/DDBJ databases">
        <title>Whole genome sequences of gut porcine anaerobes.</title>
        <authorList>
            <person name="Kubasova T."/>
            <person name="Jahodarova E."/>
            <person name="Rychlik I."/>
        </authorList>
    </citation>
    <scope>NUCLEOTIDE SEQUENCE [LARGE SCALE GENOMIC DNA]</scope>
    <source>
        <strain evidence="1 2">An925</strain>
    </source>
</reference>
<evidence type="ECO:0000313" key="1">
    <source>
        <dbReference type="EMBL" id="MCF2564180.1"/>
    </source>
</evidence>
<dbReference type="EMBL" id="JADYTN010000018">
    <property type="protein sequence ID" value="MCF2564180.1"/>
    <property type="molecule type" value="Genomic_DNA"/>
</dbReference>
<accession>A0ABS9CGG0</accession>
<dbReference type="RefSeq" id="WP_301638295.1">
    <property type="nucleotide sequence ID" value="NZ_JADYTN010000018.1"/>
</dbReference>
<dbReference type="InterPro" id="IPR021223">
    <property type="entry name" value="AbiGi"/>
</dbReference>
<proteinExistence type="predicted"/>
<dbReference type="Proteomes" id="UP001200470">
    <property type="component" value="Unassembled WGS sequence"/>
</dbReference>
<evidence type="ECO:0000313" key="2">
    <source>
        <dbReference type="Proteomes" id="UP001200470"/>
    </source>
</evidence>
<organism evidence="1 2">
    <name type="scientific">Xylanibacter brevis</name>
    <dbReference type="NCBI Taxonomy" id="83231"/>
    <lineage>
        <taxon>Bacteria</taxon>
        <taxon>Pseudomonadati</taxon>
        <taxon>Bacteroidota</taxon>
        <taxon>Bacteroidia</taxon>
        <taxon>Bacteroidales</taxon>
        <taxon>Prevotellaceae</taxon>
        <taxon>Xylanibacter</taxon>
    </lineage>
</organism>
<keyword evidence="2" id="KW-1185">Reference proteome</keyword>
<gene>
    <name evidence="1" type="ORF">I6E12_08655</name>
</gene>